<sequence length="198" mass="22162">MADDETVVRVNFYTAYVSGRVDADAVGKQQAYLAALKTVPEIHIESGNFVISDRWVRLVHPPAARPDGCPWPEPHPHFVKASIPQEKGSDVKLGVHLVRDSFQDAYDVAYVLTNDSDLEEPIRIAAQELEKRVVIVPPILPRSPQAPVPAPSLRRVARGVCFIQDEDLREAQFPDEVVREGRSTLMRPPGWSSTRYDD</sequence>
<protein>
    <submittedName>
        <fullName evidence="2">NYN domain-containing protein</fullName>
    </submittedName>
</protein>
<dbReference type="Proteomes" id="UP000182800">
    <property type="component" value="Unassembled WGS sequence"/>
</dbReference>
<keyword evidence="4" id="KW-1185">Reference proteome</keyword>
<dbReference type="AlphaFoldDB" id="A0A0P8A9L7"/>
<dbReference type="STRING" id="1653334.GA0071312_3280"/>
<name>A0A0P8A9L7_9HYPH</name>
<dbReference type="EMBL" id="LJSX01000005">
    <property type="protein sequence ID" value="KPQ11776.1"/>
    <property type="molecule type" value="Genomic_DNA"/>
</dbReference>
<dbReference type="CDD" id="cd18722">
    <property type="entry name" value="PIN_NicB-like"/>
    <property type="match status" value="1"/>
</dbReference>
<comment type="caution">
    <text evidence="1">The sequence shown here is derived from an EMBL/GenBank/DDBJ whole genome shotgun (WGS) entry which is preliminary data.</text>
</comment>
<gene>
    <name evidence="2" type="ORF">GA0071312_3280</name>
    <name evidence="1" type="ORF">HLUCCO17_04685</name>
</gene>
<reference evidence="1 3" key="1">
    <citation type="submission" date="2015-09" db="EMBL/GenBank/DDBJ databases">
        <title>Identification and resolution of microdiversity through metagenomic sequencing of parallel consortia.</title>
        <authorList>
            <person name="Nelson W.C."/>
            <person name="Romine M.F."/>
            <person name="Lindemann S.R."/>
        </authorList>
    </citation>
    <scope>NUCLEOTIDE SEQUENCE [LARGE SCALE GENOMIC DNA]</scope>
    <source>
        <strain evidence="1">HL-109</strain>
    </source>
</reference>
<reference evidence="2 4" key="2">
    <citation type="submission" date="2016-08" db="EMBL/GenBank/DDBJ databases">
        <authorList>
            <person name="Varghese N."/>
            <person name="Submissions Spin"/>
        </authorList>
    </citation>
    <scope>NUCLEOTIDE SEQUENCE [LARGE SCALE GENOMIC DNA]</scope>
    <source>
        <strain evidence="2 4">HL-109</strain>
    </source>
</reference>
<proteinExistence type="predicted"/>
<evidence type="ECO:0000313" key="4">
    <source>
        <dbReference type="Proteomes" id="UP000182800"/>
    </source>
</evidence>
<dbReference type="RefSeq" id="WP_074445817.1">
    <property type="nucleotide sequence ID" value="NZ_FMBM01000002.1"/>
</dbReference>
<evidence type="ECO:0000313" key="1">
    <source>
        <dbReference type="EMBL" id="KPQ11776.1"/>
    </source>
</evidence>
<organism evidence="1 3">
    <name type="scientific">Saliniramus fredricksonii</name>
    <dbReference type="NCBI Taxonomy" id="1653334"/>
    <lineage>
        <taxon>Bacteria</taxon>
        <taxon>Pseudomonadati</taxon>
        <taxon>Pseudomonadota</taxon>
        <taxon>Alphaproteobacteria</taxon>
        <taxon>Hyphomicrobiales</taxon>
        <taxon>Salinarimonadaceae</taxon>
        <taxon>Saliniramus</taxon>
    </lineage>
</organism>
<evidence type="ECO:0000313" key="2">
    <source>
        <dbReference type="EMBL" id="SCC82299.1"/>
    </source>
</evidence>
<dbReference type="EMBL" id="FMBM01000002">
    <property type="protein sequence ID" value="SCC82299.1"/>
    <property type="molecule type" value="Genomic_DNA"/>
</dbReference>
<dbReference type="Proteomes" id="UP000050497">
    <property type="component" value="Unassembled WGS sequence"/>
</dbReference>
<accession>A0A0P8A9L7</accession>
<dbReference type="Gene3D" id="3.40.50.1010">
    <property type="entry name" value="5'-nuclease"/>
    <property type="match status" value="1"/>
</dbReference>
<evidence type="ECO:0000313" key="3">
    <source>
        <dbReference type="Proteomes" id="UP000050497"/>
    </source>
</evidence>